<comment type="subcellular location">
    <subcellularLocation>
        <location evidence="2">Cytoplasm</location>
    </subcellularLocation>
    <subcellularLocation>
        <location evidence="2">Nucleus</location>
    </subcellularLocation>
</comment>
<dbReference type="HOGENOM" id="CLU_072435_0_1_1"/>
<dbReference type="RefSeq" id="XP_052903683.1">
    <property type="nucleotide sequence ID" value="XM_053050054.1"/>
</dbReference>
<proteinExistence type="inferred from homology"/>
<evidence type="ECO:0000313" key="4">
    <source>
        <dbReference type="Proteomes" id="UP000054524"/>
    </source>
</evidence>
<dbReference type="PIRSF" id="PIRSF001213">
    <property type="entry name" value="Psome_endopept_beta"/>
    <property type="match status" value="1"/>
</dbReference>
<dbReference type="GO" id="GO:0051603">
    <property type="term" value="P:proteolysis involved in protein catabolic process"/>
    <property type="evidence" value="ECO:0007669"/>
    <property type="project" value="InterPro"/>
</dbReference>
<dbReference type="InterPro" id="IPR016295">
    <property type="entry name" value="Proteasome_beta4"/>
</dbReference>
<keyword evidence="1 2" id="KW-0539">Nucleus</keyword>
<dbReference type="GO" id="GO:0019774">
    <property type="term" value="C:proteasome core complex, beta-subunit complex"/>
    <property type="evidence" value="ECO:0007669"/>
    <property type="project" value="UniProtKB-UniRule"/>
</dbReference>
<dbReference type="InterPro" id="IPR029055">
    <property type="entry name" value="Ntn_hydrolases_N"/>
</dbReference>
<dbReference type="Gene3D" id="3.60.20.10">
    <property type="entry name" value="Glutamine Phosphoribosylpyrophosphate, subunit 1, domain 1"/>
    <property type="match status" value="1"/>
</dbReference>
<dbReference type="GeneID" id="77677423"/>
<gene>
    <name evidence="3" type="ORF">NESG_02450</name>
</gene>
<dbReference type="AlphaFoldDB" id="A0A086IZ10"/>
<keyword evidence="2" id="KW-0647">Proteasome</keyword>
<sequence>MHSHEQELRPYAFAEAPKQVHSQGYVTGTSILAVKYKDGVMVASDTQLSYGSYAKYKNIERVGAVSKNIFLATSGEYSNFQELIKNLRIQINPPGDKEVFLGPRECFKMVRNYMYEKRCKGRPEMNTHVIAGIEEVPAKGTLPYEDDQSGKFLGVVDHLGNFYFDNVVGTGLGAHLAIPVLRARIGTNLDLPEEEAYKILTEAMATLCYRDCRASDTIQVSKVTKDGITISKPFVLSTSWDIANMI</sequence>
<evidence type="ECO:0000313" key="3">
    <source>
        <dbReference type="EMBL" id="KFG25128.1"/>
    </source>
</evidence>
<dbReference type="GO" id="GO:0005634">
    <property type="term" value="C:nucleus"/>
    <property type="evidence" value="ECO:0007669"/>
    <property type="project" value="UniProtKB-SubCell"/>
</dbReference>
<evidence type="ECO:0000256" key="1">
    <source>
        <dbReference type="ARBA" id="ARBA00023242"/>
    </source>
</evidence>
<dbReference type="PANTHER" id="PTHR32194">
    <property type="entry name" value="METALLOPROTEASE TLDD"/>
    <property type="match status" value="1"/>
</dbReference>
<keyword evidence="2" id="KW-0963">Cytoplasm</keyword>
<dbReference type="Proteomes" id="UP000054524">
    <property type="component" value="Unassembled WGS sequence"/>
</dbReference>
<dbReference type="GO" id="GO:0005737">
    <property type="term" value="C:cytoplasm"/>
    <property type="evidence" value="ECO:0007669"/>
    <property type="project" value="UniProtKB-SubCell"/>
</dbReference>
<name>A0A086IZ10_NEMA1</name>
<dbReference type="InterPro" id="IPR023333">
    <property type="entry name" value="Proteasome_suB-type"/>
</dbReference>
<comment type="caution">
    <text evidence="3">The sequence shown here is derived from an EMBL/GenBank/DDBJ whole genome shotgun (WGS) entry which is preliminary data.</text>
</comment>
<reference evidence="3 4" key="1">
    <citation type="journal article" date="2014" name="Genome Announc.">
        <title>Genome Sequence of the Microsporidian Species Nematocida sp1 Strain ERTm6 (ATCC PRA-372).</title>
        <authorList>
            <person name="Bakowski M.A."/>
            <person name="Priest M."/>
            <person name="Young S."/>
            <person name="Cuomo C.A."/>
            <person name="Troemel E.R."/>
        </authorList>
    </citation>
    <scope>NUCLEOTIDE SEQUENCE [LARGE SCALE GENOMIC DNA]</scope>
    <source>
        <strain evidence="3 4">ERTm6</strain>
    </source>
</reference>
<keyword evidence="4" id="KW-1185">Reference proteome</keyword>
<evidence type="ECO:0000256" key="2">
    <source>
        <dbReference type="PIRNR" id="PIRNR001213"/>
    </source>
</evidence>
<comment type="function">
    <text evidence="2">Non-catalytic component of the proteasome.</text>
</comment>
<dbReference type="SUPFAM" id="SSF56235">
    <property type="entry name" value="N-terminal nucleophile aminohydrolases (Ntn hydrolases)"/>
    <property type="match status" value="1"/>
</dbReference>
<dbReference type="Pfam" id="PF00227">
    <property type="entry name" value="Proteasome"/>
    <property type="match status" value="1"/>
</dbReference>
<dbReference type="InterPro" id="IPR001353">
    <property type="entry name" value="Proteasome_sua/b"/>
</dbReference>
<accession>A0A086IZ10</accession>
<organism evidence="3 4">
    <name type="scientific">Nematocida ausubeli (strain ATCC PRA-371 / ERTm2)</name>
    <name type="common">Nematode killer fungus</name>
    <dbReference type="NCBI Taxonomy" id="1913371"/>
    <lineage>
        <taxon>Eukaryota</taxon>
        <taxon>Fungi</taxon>
        <taxon>Fungi incertae sedis</taxon>
        <taxon>Microsporidia</taxon>
        <taxon>Nematocida</taxon>
    </lineage>
</organism>
<comment type="similarity">
    <text evidence="2">Belongs to the peptidase T1B family.</text>
</comment>
<protein>
    <recommendedName>
        <fullName evidence="2">Proteasome subunit beta</fullName>
    </recommendedName>
</protein>
<dbReference type="PANTHER" id="PTHR32194:SF6">
    <property type="entry name" value="PROTEASOME SUBUNIT BETA"/>
    <property type="match status" value="1"/>
</dbReference>
<dbReference type="EMBL" id="AKIJ01000007">
    <property type="protein sequence ID" value="KFG25128.1"/>
    <property type="molecule type" value="Genomic_DNA"/>
</dbReference>